<protein>
    <submittedName>
        <fullName evidence="1">Uncharacterized protein</fullName>
    </submittedName>
</protein>
<sequence>MPSNLVIPREYADVLDWAAVVRNLDETEKMYRHIIIYNTPISSSPPNFSQVVIHIQGFMAELNLHPLEDWNPSTGHGGAISIGAKGIRLERKVFTRGSPKGAVKSALLPGDDLTGKAHSMELSWYVKDKLVVQEQQNGVVVQRNHAVIKAGDFVDVSLVLQVQKRPPVTRPRVRVDLPMREIVLLQARSEIYKKYLKETWGEGSQVSGEEDTMSG</sequence>
<dbReference type="AlphaFoldDB" id="A0AAD5USR6"/>
<comment type="caution">
    <text evidence="1">The sequence shown here is derived from an EMBL/GenBank/DDBJ whole genome shotgun (WGS) entry which is preliminary data.</text>
</comment>
<dbReference type="EMBL" id="JANAWD010000694">
    <property type="protein sequence ID" value="KAJ3476548.1"/>
    <property type="molecule type" value="Genomic_DNA"/>
</dbReference>
<keyword evidence="2" id="KW-1185">Reference proteome</keyword>
<reference evidence="1" key="1">
    <citation type="submission" date="2022-07" db="EMBL/GenBank/DDBJ databases">
        <title>Genome Sequence of Physisporinus lineatus.</title>
        <authorList>
            <person name="Buettner E."/>
        </authorList>
    </citation>
    <scope>NUCLEOTIDE SEQUENCE</scope>
    <source>
        <strain evidence="1">VT162</strain>
    </source>
</reference>
<name>A0AAD5USR6_9APHY</name>
<proteinExistence type="predicted"/>
<dbReference type="Proteomes" id="UP001212997">
    <property type="component" value="Unassembled WGS sequence"/>
</dbReference>
<accession>A0AAD5USR6</accession>
<evidence type="ECO:0000313" key="1">
    <source>
        <dbReference type="EMBL" id="KAJ3476548.1"/>
    </source>
</evidence>
<evidence type="ECO:0000313" key="2">
    <source>
        <dbReference type="Proteomes" id="UP001212997"/>
    </source>
</evidence>
<organism evidence="1 2">
    <name type="scientific">Meripilus lineatus</name>
    <dbReference type="NCBI Taxonomy" id="2056292"/>
    <lineage>
        <taxon>Eukaryota</taxon>
        <taxon>Fungi</taxon>
        <taxon>Dikarya</taxon>
        <taxon>Basidiomycota</taxon>
        <taxon>Agaricomycotina</taxon>
        <taxon>Agaricomycetes</taxon>
        <taxon>Polyporales</taxon>
        <taxon>Meripilaceae</taxon>
        <taxon>Meripilus</taxon>
    </lineage>
</organism>
<gene>
    <name evidence="1" type="ORF">NLI96_g11077</name>
</gene>